<dbReference type="GO" id="GO:0016020">
    <property type="term" value="C:membrane"/>
    <property type="evidence" value="ECO:0007669"/>
    <property type="project" value="TreeGrafter"/>
</dbReference>
<dbReference type="AlphaFoldDB" id="A0A857JJZ5"/>
<dbReference type="PANTHER" id="PTHR23028:SF53">
    <property type="entry name" value="ACYL_TRANSF_3 DOMAIN-CONTAINING PROTEIN"/>
    <property type="match status" value="1"/>
</dbReference>
<feature type="transmembrane region" description="Helical" evidence="1">
    <location>
        <begin position="27"/>
        <end position="45"/>
    </location>
</feature>
<feature type="transmembrane region" description="Helical" evidence="1">
    <location>
        <begin position="128"/>
        <end position="146"/>
    </location>
</feature>
<keyword evidence="1" id="KW-0812">Transmembrane</keyword>
<dbReference type="GO" id="GO:0016747">
    <property type="term" value="F:acyltransferase activity, transferring groups other than amino-acyl groups"/>
    <property type="evidence" value="ECO:0007669"/>
    <property type="project" value="InterPro"/>
</dbReference>
<keyword evidence="1" id="KW-0472">Membrane</keyword>
<dbReference type="Proteomes" id="UP000464524">
    <property type="component" value="Chromosome"/>
</dbReference>
<dbReference type="OrthoDB" id="9767863at2"/>
<dbReference type="Pfam" id="PF01757">
    <property type="entry name" value="Acyl_transf_3"/>
    <property type="match status" value="1"/>
</dbReference>
<sequence length="348" mass="39346">MFGVYRFILAVNVVIYHVLDVASIGPYAVYSFFVLSGFLMTMIMNESYGYSLDGFKRYALNRFLRLYPVYWCLLLVGVCIILLLGNNVSAGFHPKMILPNDIASTAANLTMIYPVFEPVTYPVRISPATWALCIEIAFYILIGLGLSRSPRISSLWLLLSFSWVAVTVYKSGYLFLEYGNVIQASLPFSIGAWIYHYQSLVGKLIQLVRAKTVVFLYSANIVFVVLCQVFIPDKAWFVSMLGTWVNLLLSALMTIVLFQYGSQCFSKKVDRFFGDLSYPVYLFHWSGVALVSWTITDNMSKGPLVFLLGLGLTILVSLVVNKYVNDYVEHIRKRVREKASQAIPTVTD</sequence>
<accession>A0A857JJZ5</accession>
<feature type="transmembrane region" description="Helical" evidence="1">
    <location>
        <begin position="278"/>
        <end position="296"/>
    </location>
</feature>
<dbReference type="KEGG" id="pmes:FX988_01525"/>
<evidence type="ECO:0000259" key="2">
    <source>
        <dbReference type="Pfam" id="PF01757"/>
    </source>
</evidence>
<feature type="domain" description="Acyltransferase 3" evidence="2">
    <location>
        <begin position="6"/>
        <end position="320"/>
    </location>
</feature>
<dbReference type="GO" id="GO:0000271">
    <property type="term" value="P:polysaccharide biosynthetic process"/>
    <property type="evidence" value="ECO:0007669"/>
    <property type="project" value="TreeGrafter"/>
</dbReference>
<evidence type="ECO:0000313" key="3">
    <source>
        <dbReference type="EMBL" id="QHJ11297.1"/>
    </source>
</evidence>
<dbReference type="InterPro" id="IPR050879">
    <property type="entry name" value="Acyltransferase_3"/>
</dbReference>
<dbReference type="EMBL" id="CP047656">
    <property type="protein sequence ID" value="QHJ11297.1"/>
    <property type="molecule type" value="Genomic_DNA"/>
</dbReference>
<name>A0A857JJZ5_9ALTE</name>
<proteinExistence type="predicted"/>
<dbReference type="InterPro" id="IPR002656">
    <property type="entry name" value="Acyl_transf_3_dom"/>
</dbReference>
<keyword evidence="4" id="KW-1185">Reference proteome</keyword>
<reference evidence="3 4" key="1">
    <citation type="submission" date="2019-12" db="EMBL/GenBank/DDBJ databases">
        <title>Genome sequencing and assembly of endphytes of Porphyra tenera.</title>
        <authorList>
            <person name="Park J.M."/>
            <person name="Shin R."/>
            <person name="Jo S.H."/>
        </authorList>
    </citation>
    <scope>NUCLEOTIDE SEQUENCE [LARGE SCALE GENOMIC DNA]</scope>
    <source>
        <strain evidence="3 4">GPM4</strain>
    </source>
</reference>
<feature type="transmembrane region" description="Helical" evidence="1">
    <location>
        <begin position="213"/>
        <end position="231"/>
    </location>
</feature>
<feature type="transmembrane region" description="Helical" evidence="1">
    <location>
        <begin position="237"/>
        <end position="258"/>
    </location>
</feature>
<protein>
    <recommendedName>
        <fullName evidence="2">Acyltransferase 3 domain-containing protein</fullName>
    </recommendedName>
</protein>
<organism evidence="3 4">
    <name type="scientific">Paraglaciecola mesophila</name>
    <dbReference type="NCBI Taxonomy" id="197222"/>
    <lineage>
        <taxon>Bacteria</taxon>
        <taxon>Pseudomonadati</taxon>
        <taxon>Pseudomonadota</taxon>
        <taxon>Gammaproteobacteria</taxon>
        <taxon>Alteromonadales</taxon>
        <taxon>Alteromonadaceae</taxon>
        <taxon>Paraglaciecola</taxon>
    </lineage>
</organism>
<dbReference type="RefSeq" id="WP_160179056.1">
    <property type="nucleotide sequence ID" value="NZ_CP047656.1"/>
</dbReference>
<dbReference type="PANTHER" id="PTHR23028">
    <property type="entry name" value="ACETYLTRANSFERASE"/>
    <property type="match status" value="1"/>
</dbReference>
<feature type="transmembrane region" description="Helical" evidence="1">
    <location>
        <begin position="66"/>
        <end position="85"/>
    </location>
</feature>
<feature type="transmembrane region" description="Helical" evidence="1">
    <location>
        <begin position="182"/>
        <end position="201"/>
    </location>
</feature>
<feature type="transmembrane region" description="Helical" evidence="1">
    <location>
        <begin position="302"/>
        <end position="324"/>
    </location>
</feature>
<feature type="transmembrane region" description="Helical" evidence="1">
    <location>
        <begin position="155"/>
        <end position="176"/>
    </location>
</feature>
<keyword evidence="1" id="KW-1133">Transmembrane helix</keyword>
<evidence type="ECO:0000256" key="1">
    <source>
        <dbReference type="SAM" id="Phobius"/>
    </source>
</evidence>
<evidence type="ECO:0000313" key="4">
    <source>
        <dbReference type="Proteomes" id="UP000464524"/>
    </source>
</evidence>
<gene>
    <name evidence="3" type="ORF">FX988_01525</name>
</gene>